<organism evidence="1 2">
    <name type="scientific">Caulobacter henricii</name>
    <dbReference type="NCBI Taxonomy" id="69395"/>
    <lineage>
        <taxon>Bacteria</taxon>
        <taxon>Pseudomonadati</taxon>
        <taxon>Pseudomonadota</taxon>
        <taxon>Alphaproteobacteria</taxon>
        <taxon>Caulobacterales</taxon>
        <taxon>Caulobacteraceae</taxon>
        <taxon>Caulobacter</taxon>
    </lineage>
</organism>
<proteinExistence type="predicted"/>
<dbReference type="KEGG" id="chq:AQ619_07310"/>
<dbReference type="RefSeq" id="WP_166504182.1">
    <property type="nucleotide sequence ID" value="NZ_CP013002.1"/>
</dbReference>
<name>A0A0P0NZ85_9CAUL</name>
<evidence type="ECO:0000313" key="2">
    <source>
        <dbReference type="Proteomes" id="UP000056905"/>
    </source>
</evidence>
<dbReference type="AlphaFoldDB" id="A0A0P0NZ85"/>
<protein>
    <submittedName>
        <fullName evidence="1">Uncharacterized protein</fullName>
    </submittedName>
</protein>
<evidence type="ECO:0000313" key="1">
    <source>
        <dbReference type="EMBL" id="ALL13176.1"/>
    </source>
</evidence>
<sequence>MSPRTPTQSQEEEPPGAVPLTCVSKTGEPYTRHRDVEAQIAEALNLSISEWPAREWRLETLVHLIRLRGRDNDRTVLGKLTLAFFEKAKPVVDRNSRGFGVADTEDIQIKVADKLGDLLMQAVPTRTSEYLEIDAVTVIKQVTYGVTGKSRPKASAFSTADRDEDGNYMPTVDRLASEDLDPAAHLLEQEAAAQGGVRRYLAAITDARHREAFILMRLYDWPLENGPPGVPTLCDRYGKSARQIRNWINKAIEQMREAAHGAES</sequence>
<dbReference type="Proteomes" id="UP000056905">
    <property type="component" value="Chromosome"/>
</dbReference>
<accession>A0A0P0NZ85</accession>
<reference evidence="1 2" key="1">
    <citation type="submission" date="2015-10" db="EMBL/GenBank/DDBJ databases">
        <title>Conservation of the essential genome among Caulobacter and Brevundimonas species.</title>
        <authorList>
            <person name="Scott D."/>
            <person name="Ely B."/>
        </authorList>
    </citation>
    <scope>NUCLEOTIDE SEQUENCE [LARGE SCALE GENOMIC DNA]</scope>
    <source>
        <strain evidence="1 2">CB4</strain>
    </source>
</reference>
<dbReference type="STRING" id="69395.AQ619_07310"/>
<dbReference type="EMBL" id="CP013002">
    <property type="protein sequence ID" value="ALL13176.1"/>
    <property type="molecule type" value="Genomic_DNA"/>
</dbReference>
<gene>
    <name evidence="1" type="ORF">AQ619_07310</name>
</gene>
<keyword evidence="2" id="KW-1185">Reference proteome</keyword>